<comment type="subcellular location">
    <subcellularLocation>
        <location evidence="1">Nucleus</location>
    </subcellularLocation>
</comment>
<dbReference type="PANTHER" id="PTHR13026:SF0">
    <property type="entry name" value="RIBOSOMAL RNA PROCESSING 1B"/>
    <property type="match status" value="1"/>
</dbReference>
<feature type="compositionally biased region" description="Basic residues" evidence="5">
    <location>
        <begin position="373"/>
        <end position="390"/>
    </location>
</feature>
<comment type="caution">
    <text evidence="6">The sequence shown here is derived from an EMBL/GenBank/DDBJ whole genome shotgun (WGS) entry which is preliminary data.</text>
</comment>
<feature type="compositionally biased region" description="Acidic residues" evidence="5">
    <location>
        <begin position="338"/>
        <end position="355"/>
    </location>
</feature>
<feature type="compositionally biased region" description="Polar residues" evidence="5">
    <location>
        <begin position="501"/>
        <end position="517"/>
    </location>
</feature>
<feature type="compositionally biased region" description="Polar residues" evidence="5">
    <location>
        <begin position="403"/>
        <end position="416"/>
    </location>
</feature>
<name>A0A7J7IZY1_BUGNE</name>
<evidence type="ECO:0000256" key="1">
    <source>
        <dbReference type="ARBA" id="ARBA00004123"/>
    </source>
</evidence>
<dbReference type="InterPro" id="IPR010301">
    <property type="entry name" value="RRP1"/>
</dbReference>
<feature type="region of interest" description="Disordered" evidence="5">
    <location>
        <begin position="323"/>
        <end position="462"/>
    </location>
</feature>
<protein>
    <submittedName>
        <fullName evidence="6">RRP1B</fullName>
    </submittedName>
</protein>
<dbReference type="GO" id="GO:0006364">
    <property type="term" value="P:rRNA processing"/>
    <property type="evidence" value="ECO:0007669"/>
    <property type="project" value="UniProtKB-KW"/>
</dbReference>
<evidence type="ECO:0000256" key="3">
    <source>
        <dbReference type="ARBA" id="ARBA00022552"/>
    </source>
</evidence>
<keyword evidence="7" id="KW-1185">Reference proteome</keyword>
<dbReference type="Pfam" id="PF05997">
    <property type="entry name" value="Nop52"/>
    <property type="match status" value="1"/>
</dbReference>
<feature type="region of interest" description="Disordered" evidence="5">
    <location>
        <begin position="482"/>
        <end position="577"/>
    </location>
</feature>
<dbReference type="AlphaFoldDB" id="A0A7J7IZY1"/>
<keyword evidence="3" id="KW-0698">rRNA processing</keyword>
<feature type="compositionally biased region" description="Low complexity" evidence="5">
    <location>
        <begin position="489"/>
        <end position="500"/>
    </location>
</feature>
<dbReference type="GO" id="GO:0005634">
    <property type="term" value="C:nucleus"/>
    <property type="evidence" value="ECO:0007669"/>
    <property type="project" value="UniProtKB-SubCell"/>
</dbReference>
<dbReference type="GO" id="GO:0030688">
    <property type="term" value="C:preribosome, small subunit precursor"/>
    <property type="evidence" value="ECO:0007669"/>
    <property type="project" value="InterPro"/>
</dbReference>
<evidence type="ECO:0000313" key="7">
    <source>
        <dbReference type="Proteomes" id="UP000593567"/>
    </source>
</evidence>
<dbReference type="EMBL" id="VXIV02003253">
    <property type="protein sequence ID" value="KAF6019117.1"/>
    <property type="molecule type" value="Genomic_DNA"/>
</dbReference>
<sequence length="638" mass="72011">MAAVVPEILFAQNLASNDKVRRDRALRKLKKYLYNHSSLPNGGFNETELLKIWKGLHYCMWMQDMPLIQEELSDNICGLVHSFNNPKTALLFIKTFYITECREWTSIDKWRMDKFLMMFRNMLTQSLEFLKQKNWNEKLVRGFLGFISEYILLDHEHKTSPDGIRFHLADTYLPELEKVSLGQLGPKQTITFLHPWVDMLSGIKCKTLRAFVIKNVFGAIMQASPVIRGKPRSKGSKKLRVSYRMLADKLLEVGSQESCRSVNRPAIYNLVQNFRDIADNKLPFTPEDPTDEEGEEMDASDEENIDDAVKRLAEFRSNIKQNNDECKKASRKRKQEDGVEDDEAYGSESSADEQNGDAVESVEPPIDPQPPTIKKRKRNKQTKNPVKKTTVHAPVVKAKDSENSVSKHSLNGSSKDNGVKESATEECNIQKVQQVQDKKDPVLTSKPVEPITKKRIREKQNVADKMSKKIAVFVPDAGAKAKCFKKASSKGSSAAQLSKANSQASLSDKTKQLQTPLSEKKKPPQTPLIEKKKPPQTPLSEKKKQLQTPLSEKKKQLQTPLSERKKRLSFGKNSSVKTTAVKLRGSASHDPTKTPEQGILRVNPIKPGTVIQVSKQATLKNTLSNSKNAMGILNLDLF</sequence>
<proteinExistence type="inferred from homology"/>
<keyword evidence="4" id="KW-0539">Nucleus</keyword>
<comment type="similarity">
    <text evidence="2">Belongs to the RRP1 family.</text>
</comment>
<evidence type="ECO:0000313" key="6">
    <source>
        <dbReference type="EMBL" id="KAF6019117.1"/>
    </source>
</evidence>
<evidence type="ECO:0000256" key="4">
    <source>
        <dbReference type="ARBA" id="ARBA00023242"/>
    </source>
</evidence>
<organism evidence="6 7">
    <name type="scientific">Bugula neritina</name>
    <name type="common">Brown bryozoan</name>
    <name type="synonym">Sertularia neritina</name>
    <dbReference type="NCBI Taxonomy" id="10212"/>
    <lineage>
        <taxon>Eukaryota</taxon>
        <taxon>Metazoa</taxon>
        <taxon>Spiralia</taxon>
        <taxon>Lophotrochozoa</taxon>
        <taxon>Bryozoa</taxon>
        <taxon>Gymnolaemata</taxon>
        <taxon>Cheilostomatida</taxon>
        <taxon>Flustrina</taxon>
        <taxon>Buguloidea</taxon>
        <taxon>Bugulidae</taxon>
        <taxon>Bugula</taxon>
    </lineage>
</organism>
<feature type="compositionally biased region" description="Acidic residues" evidence="5">
    <location>
        <begin position="288"/>
        <end position="303"/>
    </location>
</feature>
<evidence type="ECO:0000256" key="2">
    <source>
        <dbReference type="ARBA" id="ARBA00006374"/>
    </source>
</evidence>
<reference evidence="6" key="1">
    <citation type="submission" date="2020-06" db="EMBL/GenBank/DDBJ databases">
        <title>Draft genome of Bugula neritina, a colonial animal packing powerful symbionts and potential medicines.</title>
        <authorList>
            <person name="Rayko M."/>
        </authorList>
    </citation>
    <scope>NUCLEOTIDE SEQUENCE [LARGE SCALE GENOMIC DNA]</scope>
    <source>
        <strain evidence="6">Kwan_BN1</strain>
    </source>
</reference>
<gene>
    <name evidence="6" type="ORF">EB796_022577</name>
</gene>
<dbReference type="OrthoDB" id="2019504at2759"/>
<evidence type="ECO:0000256" key="5">
    <source>
        <dbReference type="SAM" id="MobiDB-lite"/>
    </source>
</evidence>
<feature type="region of interest" description="Disordered" evidence="5">
    <location>
        <begin position="280"/>
        <end position="303"/>
    </location>
</feature>
<accession>A0A7J7IZY1</accession>
<dbReference type="PANTHER" id="PTHR13026">
    <property type="entry name" value="NNP-1 PROTEIN NOVEL NUCLEAR PROTEIN 1 NOP52"/>
    <property type="match status" value="1"/>
</dbReference>
<dbReference type="Proteomes" id="UP000593567">
    <property type="component" value="Unassembled WGS sequence"/>
</dbReference>